<proteinExistence type="predicted"/>
<dbReference type="Pfam" id="PF17667">
    <property type="entry name" value="Pkinase_fungal"/>
    <property type="match status" value="1"/>
</dbReference>
<sequence>MSTSKIFLYDDSAAVKRNLSKVDNELSDSWYHDPGCIEHLFPMSARLFGTLEGVVGEYYNKRSCRWKTIYAHPSSVGRLCTLLATLLNNIALKLGVPIETSKFLNTLNVAILGSNTMAFSPGVFLAGTGPEFASFTAASPVAKYENGISAIDVCLDVSELIERTNHTSSPTVQMMTSQRNRRFAYGLIMYNHQGVIYSDLLNCHGGPEQFVAIIASMISDAVRIRGRGRRPKLKKYIMEDNIYHYASIPGRGTVCMCLVDPADELVPHVWKDAWIEEPGLDEWESEGYLLTLAKERGINKGIPQIEHFENVHCSSKPDTIFQNRRLPTSRVKRNISDRIHIMIIMRTYGKPFNKISNPRKLLFAFHDAVIAHRRLRDGAKILHRDVSMHNILINPDGEYGNHGILIDFDPLRFPILPYWGEAITRLVHKLHLLFCERTLGRAREALYDLPEPAREYDEFLEPIRLAAQQIKEEPEEGYLTKLSSPILASDLKESLSERRCDSYEINSPRRRKPFRTPMYPPRTLRSRRLTANSARNA</sequence>
<evidence type="ECO:0000259" key="2">
    <source>
        <dbReference type="Pfam" id="PF17667"/>
    </source>
</evidence>
<organism evidence="3 4">
    <name type="scientific">Sphaerobolus stellatus (strain SS14)</name>
    <dbReference type="NCBI Taxonomy" id="990650"/>
    <lineage>
        <taxon>Eukaryota</taxon>
        <taxon>Fungi</taxon>
        <taxon>Dikarya</taxon>
        <taxon>Basidiomycota</taxon>
        <taxon>Agaricomycotina</taxon>
        <taxon>Agaricomycetes</taxon>
        <taxon>Phallomycetidae</taxon>
        <taxon>Geastrales</taxon>
        <taxon>Sphaerobolaceae</taxon>
        <taxon>Sphaerobolus</taxon>
    </lineage>
</organism>
<dbReference type="InterPro" id="IPR011009">
    <property type="entry name" value="Kinase-like_dom_sf"/>
</dbReference>
<feature type="compositionally biased region" description="Basic and acidic residues" evidence="1">
    <location>
        <begin position="491"/>
        <end position="502"/>
    </location>
</feature>
<gene>
    <name evidence="3" type="ORF">M422DRAFT_252203</name>
</gene>
<evidence type="ECO:0000313" key="3">
    <source>
        <dbReference type="EMBL" id="KIJ44187.1"/>
    </source>
</evidence>
<dbReference type="PROSITE" id="PS00109">
    <property type="entry name" value="PROTEIN_KINASE_TYR"/>
    <property type="match status" value="1"/>
</dbReference>
<dbReference type="InterPro" id="IPR008266">
    <property type="entry name" value="Tyr_kinase_AS"/>
</dbReference>
<dbReference type="Proteomes" id="UP000054279">
    <property type="component" value="Unassembled WGS sequence"/>
</dbReference>
<feature type="domain" description="Fungal-type protein kinase" evidence="2">
    <location>
        <begin position="173"/>
        <end position="409"/>
    </location>
</feature>
<protein>
    <recommendedName>
        <fullName evidence="2">Fungal-type protein kinase domain-containing protein</fullName>
    </recommendedName>
</protein>
<evidence type="ECO:0000313" key="4">
    <source>
        <dbReference type="Proteomes" id="UP000054279"/>
    </source>
</evidence>
<name>A0A0C9VPR8_SPHS4</name>
<dbReference type="InterPro" id="IPR040976">
    <property type="entry name" value="Pkinase_fungal"/>
</dbReference>
<keyword evidence="4" id="KW-1185">Reference proteome</keyword>
<dbReference type="PANTHER" id="PTHR38248">
    <property type="entry name" value="FUNK1 6"/>
    <property type="match status" value="1"/>
</dbReference>
<dbReference type="AlphaFoldDB" id="A0A0C9VPR8"/>
<dbReference type="GO" id="GO:0004672">
    <property type="term" value="F:protein kinase activity"/>
    <property type="evidence" value="ECO:0007669"/>
    <property type="project" value="InterPro"/>
</dbReference>
<dbReference type="OrthoDB" id="5584477at2759"/>
<feature type="region of interest" description="Disordered" evidence="1">
    <location>
        <begin position="491"/>
        <end position="537"/>
    </location>
</feature>
<evidence type="ECO:0000256" key="1">
    <source>
        <dbReference type="SAM" id="MobiDB-lite"/>
    </source>
</evidence>
<dbReference type="HOGENOM" id="CLU_507314_0_0_1"/>
<reference evidence="3 4" key="1">
    <citation type="submission" date="2014-06" db="EMBL/GenBank/DDBJ databases">
        <title>Evolutionary Origins and Diversification of the Mycorrhizal Mutualists.</title>
        <authorList>
            <consortium name="DOE Joint Genome Institute"/>
            <consortium name="Mycorrhizal Genomics Consortium"/>
            <person name="Kohler A."/>
            <person name="Kuo A."/>
            <person name="Nagy L.G."/>
            <person name="Floudas D."/>
            <person name="Copeland A."/>
            <person name="Barry K.W."/>
            <person name="Cichocki N."/>
            <person name="Veneault-Fourrey C."/>
            <person name="LaButti K."/>
            <person name="Lindquist E.A."/>
            <person name="Lipzen A."/>
            <person name="Lundell T."/>
            <person name="Morin E."/>
            <person name="Murat C."/>
            <person name="Riley R."/>
            <person name="Ohm R."/>
            <person name="Sun H."/>
            <person name="Tunlid A."/>
            <person name="Henrissat B."/>
            <person name="Grigoriev I.V."/>
            <person name="Hibbett D.S."/>
            <person name="Martin F."/>
        </authorList>
    </citation>
    <scope>NUCLEOTIDE SEQUENCE [LARGE SCALE GENOMIC DNA]</scope>
    <source>
        <strain evidence="3 4">SS14</strain>
    </source>
</reference>
<dbReference type="EMBL" id="KN837118">
    <property type="protein sequence ID" value="KIJ44187.1"/>
    <property type="molecule type" value="Genomic_DNA"/>
</dbReference>
<dbReference type="SUPFAM" id="SSF56112">
    <property type="entry name" value="Protein kinase-like (PK-like)"/>
    <property type="match status" value="1"/>
</dbReference>
<accession>A0A0C9VPR8</accession>
<dbReference type="PANTHER" id="PTHR38248:SF2">
    <property type="entry name" value="FUNK1 11"/>
    <property type="match status" value="1"/>
</dbReference>